<feature type="non-terminal residue" evidence="1">
    <location>
        <position position="1"/>
    </location>
</feature>
<gene>
    <name evidence="1" type="ORF">GMARGA_LOCUS8889</name>
</gene>
<dbReference type="SUPFAM" id="SSF81901">
    <property type="entry name" value="HCP-like"/>
    <property type="match status" value="1"/>
</dbReference>
<name>A0ABN7UNS7_GIGMA</name>
<evidence type="ECO:0000313" key="1">
    <source>
        <dbReference type="EMBL" id="CAG8641897.1"/>
    </source>
</evidence>
<accession>A0ABN7UNS7</accession>
<reference evidence="1 2" key="1">
    <citation type="submission" date="2021-06" db="EMBL/GenBank/DDBJ databases">
        <authorList>
            <person name="Kallberg Y."/>
            <person name="Tangrot J."/>
            <person name="Rosling A."/>
        </authorList>
    </citation>
    <scope>NUCLEOTIDE SEQUENCE [LARGE SCALE GENOMIC DNA]</scope>
    <source>
        <strain evidence="1 2">120-4 pot B 10/14</strain>
    </source>
</reference>
<keyword evidence="2" id="KW-1185">Reference proteome</keyword>
<dbReference type="Proteomes" id="UP000789901">
    <property type="component" value="Unassembled WGS sequence"/>
</dbReference>
<dbReference type="Gene3D" id="1.25.40.10">
    <property type="entry name" value="Tetratricopeptide repeat domain"/>
    <property type="match status" value="1"/>
</dbReference>
<comment type="caution">
    <text evidence="1">The sequence shown here is derived from an EMBL/GenBank/DDBJ whole genome shotgun (WGS) entry which is preliminary data.</text>
</comment>
<sequence length="101" mass="11240">KYFKALDRLFKVAKASKDEKEAFKVLQKIQNEGNDFHKSQVKYKLGMRILGGVGCIQDITEAQSLIEEASNLGLAAAIAWISANSNKYDFGASNIKKQNMI</sequence>
<organism evidence="1 2">
    <name type="scientific">Gigaspora margarita</name>
    <dbReference type="NCBI Taxonomy" id="4874"/>
    <lineage>
        <taxon>Eukaryota</taxon>
        <taxon>Fungi</taxon>
        <taxon>Fungi incertae sedis</taxon>
        <taxon>Mucoromycota</taxon>
        <taxon>Glomeromycotina</taxon>
        <taxon>Glomeromycetes</taxon>
        <taxon>Diversisporales</taxon>
        <taxon>Gigasporaceae</taxon>
        <taxon>Gigaspora</taxon>
    </lineage>
</organism>
<dbReference type="EMBL" id="CAJVQB010004649">
    <property type="protein sequence ID" value="CAG8641897.1"/>
    <property type="molecule type" value="Genomic_DNA"/>
</dbReference>
<evidence type="ECO:0000313" key="2">
    <source>
        <dbReference type="Proteomes" id="UP000789901"/>
    </source>
</evidence>
<dbReference type="InterPro" id="IPR011990">
    <property type="entry name" value="TPR-like_helical_dom_sf"/>
</dbReference>
<protein>
    <submittedName>
        <fullName evidence="1">24410_t:CDS:1</fullName>
    </submittedName>
</protein>
<proteinExistence type="predicted"/>